<dbReference type="Gene3D" id="3.40.50.300">
    <property type="entry name" value="P-loop containing nucleotide triphosphate hydrolases"/>
    <property type="match status" value="2"/>
</dbReference>
<feature type="region of interest" description="Disordered" evidence="1">
    <location>
        <begin position="62"/>
        <end position="81"/>
    </location>
</feature>
<name>A0A5Y3N1X8_SALER</name>
<feature type="domain" description="DNA helicase TraI type C-terminal" evidence="2">
    <location>
        <begin position="1461"/>
        <end position="1618"/>
    </location>
</feature>
<dbReference type="NCBIfam" id="TIGR02686">
    <property type="entry name" value="relax_trwC"/>
    <property type="match status" value="1"/>
</dbReference>
<dbReference type="Gene3D" id="2.30.30.940">
    <property type="match status" value="1"/>
</dbReference>
<feature type="domain" description="TraI N-terminal subdomain" evidence="4">
    <location>
        <begin position="574"/>
        <end position="626"/>
    </location>
</feature>
<dbReference type="GO" id="GO:0003678">
    <property type="term" value="F:DNA helicase activity"/>
    <property type="evidence" value="ECO:0007669"/>
    <property type="project" value="InterPro"/>
</dbReference>
<dbReference type="SUPFAM" id="SSF55464">
    <property type="entry name" value="Origin of replication-binding domain, RBD-like"/>
    <property type="match status" value="1"/>
</dbReference>
<dbReference type="Pfam" id="PF07057">
    <property type="entry name" value="TraI_C"/>
    <property type="match status" value="1"/>
</dbReference>
<dbReference type="Proteomes" id="UP000839598">
    <property type="component" value="Unassembled WGS sequence"/>
</dbReference>
<evidence type="ECO:0000256" key="1">
    <source>
        <dbReference type="SAM" id="MobiDB-lite"/>
    </source>
</evidence>
<sequence length="1752" mass="191102">MMSIAQVRSAGSAAGYYSDRDNYYVLGSMEERWAGKGAEQLGLQGDVDKEVFTRVLEGRLPDGADLSRQQDGGNKHRPGYDLTFSAPKSVSLMAMLAGDKRLTEAHNQAVDIAVRQVEALASTRVMTDGQSETVLTGNLVMALFNHDTSRDQEPQLHTHAVVANVTLHDGEWKTLSSDKVGKTGFIENVYANQIAFGKIYRAALKEKVEALGYETEVVGKHGMWEMPGVPVEAFSSRSQAIREAVGEDASLKSRDVAALDTRKSKQHVDPEVKMAEWMQTLKDTGFDISAYREAADRRAEIQAAQPVPSQEQPDIQQAVTQAIAGLSDRKVQFTYTDVLARTVGMLPPEAGVIEKARAGIDEAISREQLIPLDREKGLFTSGIHVLDELSVRALSSDIMKQNRVTVYPEKSVPRTGSYSDAVSVLAQDRPSLAIISGQGGAAGQRERVAELTMMAREQGREVQIIAADRRSQTNLKQDERLSSELITGRRQLQEGMSFSPGSTVIVDQGEKLSLKETLTLLDGAARHNVQVLITDSGQRTGTGSALMAMKEAGVNSYRWQGGQQTPATVISEPDRNVRYARLAGDFVAAVKAGEESVAQVSGVREQAILAGMIRSELKTQGILGQQDTMMTALSPVWLDSRNRYLRDMYREGMVMEQRNPEKRSHDRYVIDRVTAQSHSLTLRDAQGETQMVRISALDSSWSLFRPEKIPVADGERLMVTGKIPGLRVSGGDRLQVSAVNDGMMTVIVPGRAEPASLPVGDSPFTALKLENGWVETPGHSVSDSAKVFASVTQMAMDNATLNGLARSGRDVRLYSSLDETRTAEKLSRHPSFTVVSEQIKARAGEASLEAAISLQKAGLHTPAQQALHLAIPVVESKKLAFSQVDLLTEAKSFAAEGTGFAELGREIDAQIKRGDLLHVDVAKGYGTDLLISRASYEAEKSILRHILEGKEAVTPLMERVPGELMETLTSGQRAATRMILETSDRFTVVQGYAGVGKTTQFRAVMSAVNMLPESERPRVVGLGPTHRAVGEMRSAGVEAQTLASFLHDTQLQQRSGETPDFSNTLFLLDESSMVGNTDMARAYALIAAGGGRAVASGDTDQLQAIAPGQPFRLQQARSAADVAIMKEIVRQTPELRDAVYSLINRDVNKALSGLENVKPVQVPRLKGVWAPENSVTEFSRLQERELAKAAQEAEKKGEAFPDVPVTLYEAIVRDYTGRTPDAREQTLIVTHLNADRRVLNSMIQDALAKPGEQQVTVPVLTTANIRDGELRRLSTWEAHPGALALVDNVYHRIAGISKEDGLITLEDKAGNTRLISPREAAAEGVTLYNPETIRVGAGDRMRFTKSDRERGYVANSVWTVTAVSGDSVTLSDGKQTRVVRPGQDRAEQHIDLAYAITAHGAQGASETFAIALEGTEGGRKQMAGFESAYVALSRMKQHVQVYTDDRQGWVKAINSAEQKGTAHDVLEPKSEREMMNAERLFSTARELRDVAAGRAVLRNAGLAQGDSRARFIAPGRKYPQPYVALPAFDRNGKSAGIWLNPLTTDDGAGLRGFSGEGRVKGSEEAQFVALQGSRNGESLLADGMQDGVRIARDNPDSGVVVRIAGDGRPWNPVAITGGRVWGDIPDSSVQPGAGNGEPVTAEILAQRQAEEAVRRETEQRAAEIVRKMAEDKPDLPEEKTSQAVREVAGQEQDRMTPPERETPLPESVLREPVREWETIREVARENRGRERLQQMEQEMVRDLQKEKTPGGD</sequence>
<feature type="domain" description="TraI helicase-associated ssDBD N-terminal" evidence="6">
    <location>
        <begin position="437"/>
        <end position="535"/>
    </location>
</feature>
<evidence type="ECO:0000259" key="6">
    <source>
        <dbReference type="Pfam" id="PF22232"/>
    </source>
</evidence>
<protein>
    <submittedName>
        <fullName evidence="7">Conjugative transfer relaxase/helicase TraI</fullName>
    </submittedName>
</protein>
<evidence type="ECO:0000259" key="4">
    <source>
        <dbReference type="Pfam" id="PF18272"/>
    </source>
</evidence>
<dbReference type="Pfam" id="PF13604">
    <property type="entry name" value="AAA_30"/>
    <property type="match status" value="1"/>
</dbReference>
<comment type="caution">
    <text evidence="7">The sequence shown here is derived from an EMBL/GenBank/DDBJ whole genome shotgun (WGS) entry which is preliminary data.</text>
</comment>
<dbReference type="InterPro" id="IPR014129">
    <property type="entry name" value="Conjug_relaxase_TraI"/>
</dbReference>
<gene>
    <name evidence="7" type="ORF">DN310_26085</name>
</gene>
<dbReference type="EMBL" id="AAIVAV010000060">
    <property type="protein sequence ID" value="ECI4012666.1"/>
    <property type="molecule type" value="Genomic_DNA"/>
</dbReference>
<dbReference type="GO" id="GO:0003677">
    <property type="term" value="F:DNA binding"/>
    <property type="evidence" value="ECO:0007669"/>
    <property type="project" value="InterPro"/>
</dbReference>
<feature type="domain" description="TraI 2B/2B-like" evidence="5">
    <location>
        <begin position="632"/>
        <end position="711"/>
    </location>
</feature>
<dbReference type="Pfam" id="PF18272">
    <property type="entry name" value="ssDNA_TraI_N"/>
    <property type="match status" value="1"/>
</dbReference>
<dbReference type="InterPro" id="IPR040668">
    <property type="entry name" value="TraI_2B"/>
</dbReference>
<dbReference type="NCBIfam" id="TIGR02760">
    <property type="entry name" value="TraI_TIGR"/>
    <property type="match status" value="1"/>
</dbReference>
<dbReference type="NCBIfam" id="NF011300">
    <property type="entry name" value="PRK14712.1"/>
    <property type="match status" value="1"/>
</dbReference>
<dbReference type="Pfam" id="PF22232">
    <property type="entry name" value="TraI_hel_assoc_N"/>
    <property type="match status" value="1"/>
</dbReference>
<reference evidence="7 8" key="1">
    <citation type="submission" date="2018-06" db="EMBL/GenBank/DDBJ databases">
        <authorList>
            <person name="Ashton P.M."/>
            <person name="Dallman T."/>
            <person name="Nair S."/>
            <person name="De Pinna E."/>
            <person name="Peters T."/>
            <person name="Grant K."/>
        </authorList>
    </citation>
    <scope>NUCLEOTIDE SEQUENCE [LARGE SCALE GENOMIC DNA]</scope>
    <source>
        <strain evidence="7 8">275803</strain>
    </source>
</reference>
<dbReference type="Gene3D" id="6.10.140.290">
    <property type="match status" value="1"/>
</dbReference>
<dbReference type="CDD" id="cd17933">
    <property type="entry name" value="DEXSc_RecD-like"/>
    <property type="match status" value="1"/>
</dbReference>
<dbReference type="SUPFAM" id="SSF52540">
    <property type="entry name" value="P-loop containing nucleoside triphosphate hydrolases"/>
    <property type="match status" value="2"/>
</dbReference>
<feature type="compositionally biased region" description="Basic and acidic residues" evidence="1">
    <location>
        <begin position="1670"/>
        <end position="1680"/>
    </location>
</feature>
<dbReference type="InterPro" id="IPR014862">
    <property type="entry name" value="TrwC"/>
</dbReference>
<evidence type="ECO:0000259" key="3">
    <source>
        <dbReference type="Pfam" id="PF08751"/>
    </source>
</evidence>
<dbReference type="CDD" id="cd18809">
    <property type="entry name" value="SF1_C_RecD"/>
    <property type="match status" value="1"/>
</dbReference>
<dbReference type="Gene3D" id="6.10.250.110">
    <property type="match status" value="1"/>
</dbReference>
<dbReference type="GO" id="GO:0016818">
    <property type="term" value="F:hydrolase activity, acting on acid anhydrides, in phosphorus-containing anhydrides"/>
    <property type="evidence" value="ECO:0007669"/>
    <property type="project" value="InterPro"/>
</dbReference>
<dbReference type="InterPro" id="IPR054558">
    <property type="entry name" value="TraI_hel_assoc_DBD_N"/>
</dbReference>
<feature type="domain" description="TrwC relaxase" evidence="3">
    <location>
        <begin position="10"/>
        <end position="283"/>
    </location>
</feature>
<keyword evidence="7" id="KW-0347">Helicase</keyword>
<dbReference type="Pfam" id="PF08751">
    <property type="entry name" value="TrwC"/>
    <property type="match status" value="1"/>
</dbReference>
<keyword evidence="7" id="KW-0547">Nucleotide-binding</keyword>
<feature type="region of interest" description="Disordered" evidence="1">
    <location>
        <begin position="1725"/>
        <end position="1752"/>
    </location>
</feature>
<dbReference type="Pfam" id="PF18340">
    <property type="entry name" value="TraI_2B"/>
    <property type="match status" value="1"/>
</dbReference>
<dbReference type="GO" id="GO:0005524">
    <property type="term" value="F:ATP binding"/>
    <property type="evidence" value="ECO:0007669"/>
    <property type="project" value="InterPro"/>
</dbReference>
<dbReference type="NCBIfam" id="NF041492">
    <property type="entry name" value="MobF"/>
    <property type="match status" value="1"/>
</dbReference>
<dbReference type="NCBIfam" id="NF010263">
    <property type="entry name" value="PRK13709.1"/>
    <property type="match status" value="1"/>
</dbReference>
<feature type="region of interest" description="Disordered" evidence="1">
    <location>
        <begin position="1670"/>
        <end position="1709"/>
    </location>
</feature>
<dbReference type="InterPro" id="IPR009767">
    <property type="entry name" value="DNA_helicase_TraI_C"/>
</dbReference>
<keyword evidence="7" id="KW-0067">ATP-binding</keyword>
<dbReference type="InterPro" id="IPR014059">
    <property type="entry name" value="TraI/TrwC_relax"/>
</dbReference>
<evidence type="ECO:0000313" key="8">
    <source>
        <dbReference type="Proteomes" id="UP000839598"/>
    </source>
</evidence>
<organism evidence="7 8">
    <name type="scientific">Salmonella enterica subsp. salamae</name>
    <dbReference type="NCBI Taxonomy" id="59202"/>
    <lineage>
        <taxon>Bacteria</taxon>
        <taxon>Pseudomonadati</taxon>
        <taxon>Pseudomonadota</taxon>
        <taxon>Gammaproteobacteria</taxon>
        <taxon>Enterobacterales</taxon>
        <taxon>Enterobacteriaceae</taxon>
        <taxon>Salmonella</taxon>
    </lineage>
</organism>
<evidence type="ECO:0000259" key="2">
    <source>
        <dbReference type="Pfam" id="PF07057"/>
    </source>
</evidence>
<dbReference type="InterPro" id="IPR040987">
    <property type="entry name" value="TraI_N"/>
</dbReference>
<proteinExistence type="predicted"/>
<evidence type="ECO:0000313" key="7">
    <source>
        <dbReference type="EMBL" id="ECI4012666.1"/>
    </source>
</evidence>
<evidence type="ECO:0000259" key="5">
    <source>
        <dbReference type="Pfam" id="PF18340"/>
    </source>
</evidence>
<keyword evidence="7" id="KW-0378">Hydrolase</keyword>
<dbReference type="InterPro" id="IPR027417">
    <property type="entry name" value="P-loop_NTPase"/>
</dbReference>
<accession>A0A5Y3N1X8</accession>
<feature type="compositionally biased region" description="Basic and acidic residues" evidence="1">
    <location>
        <begin position="1691"/>
        <end position="1709"/>
    </location>
</feature>